<comment type="caution">
    <text evidence="4">The sequence shown here is derived from an EMBL/GenBank/DDBJ whole genome shotgun (WGS) entry which is preliminary data.</text>
</comment>
<dbReference type="Proteomes" id="UP000663865">
    <property type="component" value="Unassembled WGS sequence"/>
</dbReference>
<evidence type="ECO:0000313" key="3">
    <source>
        <dbReference type="EMBL" id="CAF3561064.1"/>
    </source>
</evidence>
<protein>
    <submittedName>
        <fullName evidence="4">Uncharacterized protein</fullName>
    </submittedName>
</protein>
<keyword evidence="1" id="KW-0880">Kelch repeat</keyword>
<dbReference type="AlphaFoldDB" id="A0A821HIZ2"/>
<organism evidence="4 5">
    <name type="scientific">Rotaria socialis</name>
    <dbReference type="NCBI Taxonomy" id="392032"/>
    <lineage>
        <taxon>Eukaryota</taxon>
        <taxon>Metazoa</taxon>
        <taxon>Spiralia</taxon>
        <taxon>Gnathifera</taxon>
        <taxon>Rotifera</taxon>
        <taxon>Eurotatoria</taxon>
        <taxon>Bdelloidea</taxon>
        <taxon>Philodinida</taxon>
        <taxon>Philodinidae</taxon>
        <taxon>Rotaria</taxon>
    </lineage>
</organism>
<evidence type="ECO:0000256" key="2">
    <source>
        <dbReference type="ARBA" id="ARBA00022737"/>
    </source>
</evidence>
<gene>
    <name evidence="3" type="ORF">KIK155_LOCUS18946</name>
    <name evidence="4" type="ORF">TOA249_LOCUS15990</name>
</gene>
<dbReference type="EMBL" id="CAJNYV010003339">
    <property type="protein sequence ID" value="CAF3561064.1"/>
    <property type="molecule type" value="Genomic_DNA"/>
</dbReference>
<evidence type="ECO:0000313" key="5">
    <source>
        <dbReference type="Proteomes" id="UP000663838"/>
    </source>
</evidence>
<dbReference type="PANTHER" id="PTHR45632">
    <property type="entry name" value="LD33804P"/>
    <property type="match status" value="1"/>
</dbReference>
<keyword evidence="2" id="KW-0677">Repeat</keyword>
<proteinExistence type="predicted"/>
<evidence type="ECO:0000313" key="4">
    <source>
        <dbReference type="EMBL" id="CAF4683213.1"/>
    </source>
</evidence>
<name>A0A821HIZ2_9BILA</name>
<dbReference type="EMBL" id="CAJOBS010001067">
    <property type="protein sequence ID" value="CAF4683213.1"/>
    <property type="molecule type" value="Genomic_DNA"/>
</dbReference>
<dbReference type="Gene3D" id="2.120.10.80">
    <property type="entry name" value="Kelch-type beta propeller"/>
    <property type="match status" value="1"/>
</dbReference>
<dbReference type="PANTHER" id="PTHR45632:SF3">
    <property type="entry name" value="KELCH-LIKE PROTEIN 32"/>
    <property type="match status" value="1"/>
</dbReference>
<accession>A0A821HIZ2</accession>
<reference evidence="4" key="1">
    <citation type="submission" date="2021-02" db="EMBL/GenBank/DDBJ databases">
        <authorList>
            <person name="Nowell W R."/>
        </authorList>
    </citation>
    <scope>NUCLEOTIDE SEQUENCE</scope>
</reference>
<evidence type="ECO:0000256" key="1">
    <source>
        <dbReference type="ARBA" id="ARBA00022441"/>
    </source>
</evidence>
<dbReference type="InterPro" id="IPR015915">
    <property type="entry name" value="Kelch-typ_b-propeller"/>
</dbReference>
<dbReference type="Proteomes" id="UP000663838">
    <property type="component" value="Unassembled WGS sequence"/>
</dbReference>
<dbReference type="SUPFAM" id="SSF117281">
    <property type="entry name" value="Kelch motif"/>
    <property type="match status" value="1"/>
</dbReference>
<sequence length="195" mass="21458">MSVSRWAHRATIVPHGYGIIGGGHNSSSELDSLRLYNSSSNTFMPISARMSMARYQHTATYMPSINAILFAGGWSAINGSLNIYEVFDISTLAFVRYGKMLSKREWYAATLLTTRVVLFSGSNNGITNVTTCEIYDPPTDIFTLASNMPFARRLHTATLMTSSGQVMVCGGQGTFSTLNSCEIYIPNLLHDLLYV</sequence>